<feature type="region of interest" description="Disordered" evidence="1">
    <location>
        <begin position="1"/>
        <end position="127"/>
    </location>
</feature>
<gene>
    <name evidence="2" type="ORF">CVT24_013236</name>
</gene>
<keyword evidence="3" id="KW-1185">Reference proteome</keyword>
<reference evidence="2 3" key="1">
    <citation type="journal article" date="2018" name="Evol. Lett.">
        <title>Horizontal gene cluster transfer increased hallucinogenic mushroom diversity.</title>
        <authorList>
            <person name="Reynolds H.T."/>
            <person name="Vijayakumar V."/>
            <person name="Gluck-Thaler E."/>
            <person name="Korotkin H.B."/>
            <person name="Matheny P.B."/>
            <person name="Slot J.C."/>
        </authorList>
    </citation>
    <scope>NUCLEOTIDE SEQUENCE [LARGE SCALE GENOMIC DNA]</scope>
    <source>
        <strain evidence="2 3">2629</strain>
    </source>
</reference>
<proteinExistence type="predicted"/>
<dbReference type="EMBL" id="NHTK01005321">
    <property type="protein sequence ID" value="PPQ80989.1"/>
    <property type="molecule type" value="Genomic_DNA"/>
</dbReference>
<accession>A0A409WR71</accession>
<sequence>MIRKGKPEDTEELSDPQVQLGSIDPYGFEKAIKDESAQDDTPQQSTHICLTHPSIKSSKLPSHRFNHSLPPRAHNIPRRHNPPHFYSRRASSPQPHHCRQFVPAPQPAHRRPTHHNRAPRKPSINQARASLNVPKPEPANKHIHIHININLSVNAMPKDTKKTTRVAPFIHPSIQNVYYHPSSNCVIVLAYHPCTVRQYISFDHLSRKGQTPTVPGGYGLWKIAVHGRAWPCLAVLDRPARRRSVVHGFFLLPGGYDVFAADFNRLSSIPRKFVTLDPDNKYSSSAKPVRVEEFDFTMFPVTGGYRDPQLEASGLINADGSADAEIVKTYQRAALNRLDDLERKARSQKHYHGRKSNGKAFK</sequence>
<evidence type="ECO:0000313" key="2">
    <source>
        <dbReference type="EMBL" id="PPQ80989.1"/>
    </source>
</evidence>
<dbReference type="InParanoid" id="A0A409WR71"/>
<dbReference type="AlphaFoldDB" id="A0A409WR71"/>
<feature type="compositionally biased region" description="Basic residues" evidence="1">
    <location>
        <begin position="108"/>
        <end position="120"/>
    </location>
</feature>
<protein>
    <submittedName>
        <fullName evidence="2">Uncharacterized protein</fullName>
    </submittedName>
</protein>
<organism evidence="2 3">
    <name type="scientific">Panaeolus cyanescens</name>
    <dbReference type="NCBI Taxonomy" id="181874"/>
    <lineage>
        <taxon>Eukaryota</taxon>
        <taxon>Fungi</taxon>
        <taxon>Dikarya</taxon>
        <taxon>Basidiomycota</taxon>
        <taxon>Agaricomycotina</taxon>
        <taxon>Agaricomycetes</taxon>
        <taxon>Agaricomycetidae</taxon>
        <taxon>Agaricales</taxon>
        <taxon>Agaricineae</taxon>
        <taxon>Galeropsidaceae</taxon>
        <taxon>Panaeolus</taxon>
    </lineage>
</organism>
<feature type="compositionally biased region" description="Polar residues" evidence="1">
    <location>
        <begin position="39"/>
        <end position="60"/>
    </location>
</feature>
<comment type="caution">
    <text evidence="2">The sequence shown here is derived from an EMBL/GenBank/DDBJ whole genome shotgun (WGS) entry which is preliminary data.</text>
</comment>
<dbReference type="Proteomes" id="UP000284842">
    <property type="component" value="Unassembled WGS sequence"/>
</dbReference>
<evidence type="ECO:0000256" key="1">
    <source>
        <dbReference type="SAM" id="MobiDB-lite"/>
    </source>
</evidence>
<feature type="non-terminal residue" evidence="2">
    <location>
        <position position="362"/>
    </location>
</feature>
<dbReference type="OrthoDB" id="10648989at2759"/>
<evidence type="ECO:0000313" key="3">
    <source>
        <dbReference type="Proteomes" id="UP000284842"/>
    </source>
</evidence>
<name>A0A409WR71_9AGAR</name>